<reference evidence="12 16" key="6">
    <citation type="submission" date="2019-01" db="EMBL/GenBank/DDBJ databases">
        <title>The Pseudomonas aeruginosa pan-genome provides new insights on its population structure, horizontal gene transfer and pathogenicity.</title>
        <authorList>
            <person name="Freschi L."/>
            <person name="Vincent A.T."/>
            <person name="Jeukens J."/>
            <person name="Emond-Rheault J.-G."/>
            <person name="Kukavica-Ibrulj I."/>
            <person name="Dupont M.-J."/>
            <person name="Charette S.J."/>
            <person name="Boyle B."/>
            <person name="Levesque R.C."/>
        </authorList>
    </citation>
    <scope>NUCLEOTIDE SEQUENCE [LARGE SCALE GENOMIC DNA]</scope>
    <source>
        <strain evidence="12 16">PA-W36</strain>
    </source>
</reference>
<dbReference type="InterPro" id="IPR001789">
    <property type="entry name" value="Sig_transdc_resp-reg_receiver"/>
</dbReference>
<sequence length="366" mass="40288">MPAGVAETDDFFPMARATAAGTRPPATNRALAGSVPAPILFSSPFMPNPDLSILVVDDAKFSSAMIGRALSQAGYQDIRFASSASEALQQLEQRPVSVLLADWLMPEMDGLELTARVRQLDESINHYTYIVLLTGKEGENVLGEAFDRGVDDFVSKAAMNEQLVPRIYAADRLCNTLQRLLVENRLLTENIARMEERNLVDTLTGLGNPRYLRQKLADSLRQVETRGGALCYLLVGMPEAPVLRQRHGEAFHRELLLGVARRLQQLVRPLDVLVRLDEQHFALITLVEDLHECSSSSFKRLHDGLNLKAFKTSEGFISLKAGIAMLGLDSGALPLGIDELLQRTEALLPDAYASGRIATCRLPALR</sequence>
<dbReference type="AlphaFoldDB" id="A0A0C7ABM3"/>
<dbReference type="Proteomes" id="UP000644192">
    <property type="component" value="Unassembled WGS sequence"/>
</dbReference>
<evidence type="ECO:0000256" key="2">
    <source>
        <dbReference type="ARBA" id="ARBA00023125"/>
    </source>
</evidence>
<dbReference type="EMBL" id="QORE01000489">
    <property type="protein sequence ID" value="RCI73938.1"/>
    <property type="molecule type" value="Genomic_DNA"/>
</dbReference>
<dbReference type="GO" id="GO:0000160">
    <property type="term" value="P:phosphorelay signal transduction system"/>
    <property type="evidence" value="ECO:0007669"/>
    <property type="project" value="InterPro"/>
</dbReference>
<evidence type="ECO:0000256" key="1">
    <source>
        <dbReference type="ARBA" id="ARBA00023015"/>
    </source>
</evidence>
<evidence type="ECO:0000259" key="5">
    <source>
        <dbReference type="PROSITE" id="PS50110"/>
    </source>
</evidence>
<gene>
    <name evidence="7" type="primary">cheY_1</name>
    <name evidence="10" type="ORF">CAZ10_21345</name>
    <name evidence="11" type="ORF">DT376_15665</name>
    <name evidence="8" type="ORF">GNQ48_11175</name>
    <name evidence="9" type="ORF">GUL26_13265</name>
    <name evidence="12" type="ORF">IPC1295_15650</name>
    <name evidence="7" type="ORF">PAERUG_P19_London_7_VIM_2_05_10_00268</name>
</gene>
<dbReference type="Pfam" id="PF00072">
    <property type="entry name" value="Response_reg"/>
    <property type="match status" value="1"/>
</dbReference>
<evidence type="ECO:0000313" key="8">
    <source>
        <dbReference type="EMBL" id="MUI35571.1"/>
    </source>
</evidence>
<evidence type="ECO:0000313" key="17">
    <source>
        <dbReference type="Proteomes" id="UP000433532"/>
    </source>
</evidence>
<evidence type="ECO:0000313" key="7">
    <source>
        <dbReference type="EMBL" id="CRN92159.1"/>
    </source>
</evidence>
<dbReference type="OMA" id="SVLIADW"/>
<dbReference type="SMART" id="SM00448">
    <property type="entry name" value="REC"/>
    <property type="match status" value="1"/>
</dbReference>
<evidence type="ECO:0000313" key="11">
    <source>
        <dbReference type="EMBL" id="RCI73938.1"/>
    </source>
</evidence>
<evidence type="ECO:0000313" key="10">
    <source>
        <dbReference type="EMBL" id="OTI59399.1"/>
    </source>
</evidence>
<dbReference type="Proteomes" id="UP000253594">
    <property type="component" value="Unassembled WGS sequence"/>
</dbReference>
<comment type="caution">
    <text evidence="10">The sequence shown here is derived from an EMBL/GenBank/DDBJ whole genome shotgun (WGS) entry which is preliminary data.</text>
</comment>
<keyword evidence="1" id="KW-0805">Transcription regulation</keyword>
<dbReference type="PROSITE" id="PS50110">
    <property type="entry name" value="RESPONSE_REGULATORY"/>
    <property type="match status" value="1"/>
</dbReference>
<reference evidence="9" key="8">
    <citation type="submission" date="2020-01" db="EMBL/GenBank/DDBJ databases">
        <title>Bacteria Cultured from War Wounds Associated with the Conflict in Eastern Ukraine.</title>
        <authorList>
            <person name="Snesrud E."/>
            <person name="Galac M.R."/>
            <person name="Mc Gann P."/>
            <person name="Valentine K."/>
            <person name="Viacheslav K."/>
        </authorList>
    </citation>
    <scope>NUCLEOTIDE SEQUENCE</scope>
    <source>
        <strain evidence="9">VNMU148</strain>
    </source>
</reference>
<dbReference type="Gene3D" id="3.30.70.270">
    <property type="match status" value="1"/>
</dbReference>
<keyword evidence="2" id="KW-0238">DNA-binding</keyword>
<evidence type="ECO:0000313" key="13">
    <source>
        <dbReference type="Proteomes" id="UP000045039"/>
    </source>
</evidence>
<dbReference type="SMART" id="SM00267">
    <property type="entry name" value="GGDEF"/>
    <property type="match status" value="1"/>
</dbReference>
<dbReference type="InterPro" id="IPR043128">
    <property type="entry name" value="Rev_trsase/Diguanyl_cyclase"/>
</dbReference>
<dbReference type="Proteomes" id="UP000284767">
    <property type="component" value="Unassembled WGS sequence"/>
</dbReference>
<keyword evidence="4" id="KW-0597">Phosphoprotein</keyword>
<dbReference type="CDD" id="cd17574">
    <property type="entry name" value="REC_OmpR"/>
    <property type="match status" value="1"/>
</dbReference>
<dbReference type="PROSITE" id="PS50887">
    <property type="entry name" value="GGDEF"/>
    <property type="match status" value="1"/>
</dbReference>
<reference evidence="12 16" key="4">
    <citation type="submission" date="2017-08" db="EMBL/GenBank/DDBJ databases">
        <authorList>
            <person name="Feschi L."/>
            <person name="Jeukens J."/>
            <person name="Emond-Rheault J.-G."/>
            <person name="Kukavica-Ibrulj I."/>
            <person name="Boyle B."/>
            <person name="Levesque R.C."/>
        </authorList>
    </citation>
    <scope>NUCLEOTIDE SEQUENCE [LARGE SCALE GENOMIC DNA]</scope>
    <source>
        <strain evidence="12 16">PA-W36</strain>
    </source>
</reference>
<dbReference type="Pfam" id="PF00990">
    <property type="entry name" value="GGDEF"/>
    <property type="match status" value="1"/>
</dbReference>
<dbReference type="PANTHER" id="PTHR43214:SF41">
    <property type="entry name" value="NITRATE_NITRITE RESPONSE REGULATOR PROTEIN NARP"/>
    <property type="match status" value="1"/>
</dbReference>
<accession>A0A0C7ABM3</accession>
<dbReference type="Gene3D" id="3.40.50.2300">
    <property type="match status" value="1"/>
</dbReference>
<keyword evidence="3" id="KW-0804">Transcription</keyword>
<dbReference type="RefSeq" id="WP_003106524.1">
    <property type="nucleotide sequence ID" value="NZ_AP014839.1"/>
</dbReference>
<evidence type="ECO:0000313" key="16">
    <source>
        <dbReference type="Proteomes" id="UP000284767"/>
    </source>
</evidence>
<dbReference type="EMBL" id="NFFZ01000011">
    <property type="protein sequence ID" value="OTI59399.1"/>
    <property type="molecule type" value="Genomic_DNA"/>
</dbReference>
<dbReference type="SUPFAM" id="SSF55073">
    <property type="entry name" value="Nucleotide cyclase"/>
    <property type="match status" value="1"/>
</dbReference>
<dbReference type="EMBL" id="WXZT01000009">
    <property type="protein sequence ID" value="MZZ13220.1"/>
    <property type="molecule type" value="Genomic_DNA"/>
</dbReference>
<evidence type="ECO:0000256" key="4">
    <source>
        <dbReference type="PROSITE-ProRule" id="PRU00169"/>
    </source>
</evidence>
<dbReference type="SMR" id="A0A0C7ABM3"/>
<feature type="domain" description="Response regulatory" evidence="5">
    <location>
        <begin position="52"/>
        <end position="171"/>
    </location>
</feature>
<dbReference type="Proteomes" id="UP000433532">
    <property type="component" value="Unassembled WGS sequence"/>
</dbReference>
<reference evidence="7" key="2">
    <citation type="submission" date="2015-06" db="EMBL/GenBank/DDBJ databases">
        <authorList>
            <person name="Radhakrishnan R."/>
            <person name="Underwood A."/>
            <person name="Al-Shahib A."/>
        </authorList>
    </citation>
    <scope>NUCLEOTIDE SEQUENCE</scope>
    <source>
        <strain evidence="7">P19_London_7_VIM_2_05_10</strain>
    </source>
</reference>
<reference evidence="11 15" key="5">
    <citation type="submission" date="2018-07" db="EMBL/GenBank/DDBJ databases">
        <title>Mechanisms of high-level aminoglycoside resistance among Gram-negative pathogens in Brazil.</title>
        <authorList>
            <person name="Ballaben A.S."/>
            <person name="Darini A.L.C."/>
            <person name="Doi Y."/>
        </authorList>
    </citation>
    <scope>NUCLEOTIDE SEQUENCE [LARGE SCALE GENOMIC DNA]</scope>
    <source>
        <strain evidence="11 15">B2-305</strain>
    </source>
</reference>
<evidence type="ECO:0000313" key="14">
    <source>
        <dbReference type="Proteomes" id="UP000194857"/>
    </source>
</evidence>
<dbReference type="InterPro" id="IPR000160">
    <property type="entry name" value="GGDEF_dom"/>
</dbReference>
<organism evidence="10 14">
    <name type="scientific">Pseudomonas aeruginosa</name>
    <dbReference type="NCBI Taxonomy" id="287"/>
    <lineage>
        <taxon>Bacteria</taxon>
        <taxon>Pseudomonadati</taxon>
        <taxon>Pseudomonadota</taxon>
        <taxon>Gammaproteobacteria</taxon>
        <taxon>Pseudomonadales</taxon>
        <taxon>Pseudomonadaceae</taxon>
        <taxon>Pseudomonas</taxon>
    </lineage>
</organism>
<evidence type="ECO:0000313" key="12">
    <source>
        <dbReference type="EMBL" id="RPM15243.1"/>
    </source>
</evidence>
<dbReference type="EMBL" id="NSNE01000008">
    <property type="protein sequence ID" value="RPM15243.1"/>
    <property type="molecule type" value="Genomic_DNA"/>
</dbReference>
<evidence type="ECO:0000259" key="6">
    <source>
        <dbReference type="PROSITE" id="PS50887"/>
    </source>
</evidence>
<protein>
    <submittedName>
        <fullName evidence="10">Response regulator</fullName>
    </submittedName>
</protein>
<dbReference type="EMBL" id="CVVU01000011">
    <property type="protein sequence ID" value="CRN92159.1"/>
    <property type="molecule type" value="Genomic_DNA"/>
</dbReference>
<reference evidence="8 17" key="7">
    <citation type="submission" date="2019-11" db="EMBL/GenBank/DDBJ databases">
        <title>Genomes of ocular Pseudomonas aeruginosa isolates.</title>
        <authorList>
            <person name="Khan M."/>
            <person name="Rice S.A."/>
            <person name="Willcox M.D.P."/>
            <person name="Stapleton F."/>
        </authorList>
    </citation>
    <scope>NUCLEOTIDE SEQUENCE [LARGE SCALE GENOMIC DNA]</scope>
    <source>
        <strain evidence="8 17">PA221</strain>
    </source>
</reference>
<dbReference type="PANTHER" id="PTHR43214">
    <property type="entry name" value="TWO-COMPONENT RESPONSE REGULATOR"/>
    <property type="match status" value="1"/>
</dbReference>
<dbReference type="InterPro" id="IPR039420">
    <property type="entry name" value="WalR-like"/>
</dbReference>
<dbReference type="EMBL" id="WOAD01000007">
    <property type="protein sequence ID" value="MUI35571.1"/>
    <property type="molecule type" value="Genomic_DNA"/>
</dbReference>
<dbReference type="InterPro" id="IPR029787">
    <property type="entry name" value="Nucleotide_cyclase"/>
</dbReference>
<evidence type="ECO:0000313" key="15">
    <source>
        <dbReference type="Proteomes" id="UP000253594"/>
    </source>
</evidence>
<evidence type="ECO:0000313" key="9">
    <source>
        <dbReference type="EMBL" id="MZZ13220.1"/>
    </source>
</evidence>
<dbReference type="GO" id="GO:0003677">
    <property type="term" value="F:DNA binding"/>
    <property type="evidence" value="ECO:0007669"/>
    <property type="project" value="UniProtKB-KW"/>
</dbReference>
<dbReference type="InterPro" id="IPR011006">
    <property type="entry name" value="CheY-like_superfamily"/>
</dbReference>
<feature type="domain" description="GGDEF" evidence="6">
    <location>
        <begin position="228"/>
        <end position="364"/>
    </location>
</feature>
<proteinExistence type="predicted"/>
<name>A0A0C7ABM3_PSEAI</name>
<feature type="modified residue" description="4-aspartylphosphate" evidence="4">
    <location>
        <position position="102"/>
    </location>
</feature>
<dbReference type="Proteomes" id="UP000194857">
    <property type="component" value="Unassembled WGS sequence"/>
</dbReference>
<evidence type="ECO:0000256" key="3">
    <source>
        <dbReference type="ARBA" id="ARBA00023163"/>
    </source>
</evidence>
<dbReference type="Proteomes" id="UP000045039">
    <property type="component" value="Unassembled WGS sequence"/>
</dbReference>
<dbReference type="SUPFAM" id="SSF52172">
    <property type="entry name" value="CheY-like"/>
    <property type="match status" value="1"/>
</dbReference>
<reference evidence="13" key="1">
    <citation type="submission" date="2015-06" db="EMBL/GenBank/DDBJ databases">
        <authorList>
            <person name="Radhakrishnan Rajesh"/>
            <person name="Underwood Anthony"/>
            <person name="Al-Shahib Ali"/>
        </authorList>
    </citation>
    <scope>NUCLEOTIDE SEQUENCE [LARGE SCALE GENOMIC DNA]</scope>
    <source>
        <strain evidence="13">P19_London_7_VIM_2_05_10</strain>
    </source>
</reference>
<reference evidence="10 14" key="3">
    <citation type="submission" date="2017-05" db="EMBL/GenBank/DDBJ databases">
        <authorList>
            <person name="Song R."/>
            <person name="Chenine A.L."/>
            <person name="Ruprecht R.M."/>
        </authorList>
    </citation>
    <scope>NUCLEOTIDE SEQUENCE [LARGE SCALE GENOMIC DNA]</scope>
    <source>
        <strain evidence="10 14">S567_C10_BS</strain>
    </source>
</reference>